<sequence length="349" mass="40232">MNMSKKLFDFAIGNPPYQEESQGENKALSMPVYHKFMDAAKEVSDVVELIHPARFLFKTGRTPNEFNDRKLNDEHFKILHYEPNPANIFPNTEIKGGVVISLQDENKNFGKIETFIPSDTLRKAFEHVWRNPNHNTKSIYDMISPRLMFRYSEILFDDYLDLDRTSGPLHAVQSDAFDKNSRMFKENDIFNGGYKFWGKIKGVKDRVWRYIDPKYIEDNPYLNKWKVFMPRSNGSGAFGEVLAKPAVGGPGTGGTDTFICIGPMETEDEANAILQYIKTKFVRAMLSILKTTQGNTRPAWKYVPLQDFTSKSDIDWSKSIHEIDLQLYRKYGLSAEEVAFIETNVKEME</sequence>
<dbReference type="GO" id="GO:0003676">
    <property type="term" value="F:nucleic acid binding"/>
    <property type="evidence" value="ECO:0007669"/>
    <property type="project" value="InterPro"/>
</dbReference>
<dbReference type="InterPro" id="IPR002052">
    <property type="entry name" value="DNA_methylase_N6_adenine_CS"/>
</dbReference>
<name>A0A135YYS0_9FIRM</name>
<keyword evidence="2" id="KW-0378">Hydrolase</keyword>
<dbReference type="REBASE" id="170112">
    <property type="entry name" value="Pan8628AORF164P"/>
</dbReference>
<gene>
    <name evidence="2" type="ORF">HMPREF3195_00165</name>
</gene>
<dbReference type="GO" id="GO:0006304">
    <property type="term" value="P:DNA modification"/>
    <property type="evidence" value="ECO:0007669"/>
    <property type="project" value="InterPro"/>
</dbReference>
<dbReference type="GO" id="GO:0004519">
    <property type="term" value="F:endonuclease activity"/>
    <property type="evidence" value="ECO:0007669"/>
    <property type="project" value="UniProtKB-KW"/>
</dbReference>
<dbReference type="PATRIC" id="fig|1261.5.peg.169"/>
<evidence type="ECO:0000259" key="1">
    <source>
        <dbReference type="Pfam" id="PF07669"/>
    </source>
</evidence>
<keyword evidence="2" id="KW-0540">Nuclease</keyword>
<organism evidence="2 3">
    <name type="scientific">Peptostreptococcus anaerobius</name>
    <dbReference type="NCBI Taxonomy" id="1261"/>
    <lineage>
        <taxon>Bacteria</taxon>
        <taxon>Bacillati</taxon>
        <taxon>Bacillota</taxon>
        <taxon>Clostridia</taxon>
        <taxon>Peptostreptococcales</taxon>
        <taxon>Peptostreptococcaceae</taxon>
        <taxon>Peptostreptococcus</taxon>
    </lineage>
</organism>
<feature type="domain" description="Type II methyltransferase M.TaqI-like" evidence="1">
    <location>
        <begin position="4"/>
        <end position="89"/>
    </location>
</feature>
<dbReference type="PROSITE" id="PS00092">
    <property type="entry name" value="N6_MTASE"/>
    <property type="match status" value="1"/>
</dbReference>
<comment type="caution">
    <text evidence="2">The sequence shown here is derived from an EMBL/GenBank/DDBJ whole genome shotgun (WGS) entry which is preliminary data.</text>
</comment>
<dbReference type="AlphaFoldDB" id="A0A135YYS0"/>
<keyword evidence="2" id="KW-0255">Endonuclease</keyword>
<dbReference type="InterPro" id="IPR011639">
    <property type="entry name" value="MethylTrfase_TaqI-like_dom"/>
</dbReference>
<evidence type="ECO:0000313" key="2">
    <source>
        <dbReference type="EMBL" id="KXI14535.1"/>
    </source>
</evidence>
<reference evidence="2 3" key="1">
    <citation type="submission" date="2016-02" db="EMBL/GenBank/DDBJ databases">
        <authorList>
            <person name="Wen L."/>
            <person name="He K."/>
            <person name="Yang H."/>
        </authorList>
    </citation>
    <scope>NUCLEOTIDE SEQUENCE [LARGE SCALE GENOMIC DNA]</scope>
    <source>
        <strain evidence="2 3">MJR8628A</strain>
    </source>
</reference>
<protein>
    <submittedName>
        <fullName evidence="2">Eco57I restriction endonuclease</fullName>
    </submittedName>
</protein>
<proteinExistence type="predicted"/>
<evidence type="ECO:0000313" key="3">
    <source>
        <dbReference type="Proteomes" id="UP000070326"/>
    </source>
</evidence>
<dbReference type="Pfam" id="PF07669">
    <property type="entry name" value="Eco57I"/>
    <property type="match status" value="1"/>
</dbReference>
<accession>A0A135YYS0</accession>
<dbReference type="EMBL" id="LSQZ01000005">
    <property type="protein sequence ID" value="KXI14535.1"/>
    <property type="molecule type" value="Genomic_DNA"/>
</dbReference>
<dbReference type="STRING" id="1261.HMPREF3195_00165"/>
<dbReference type="Proteomes" id="UP000070326">
    <property type="component" value="Unassembled WGS sequence"/>
</dbReference>
<dbReference type="GO" id="GO:0009007">
    <property type="term" value="F:site-specific DNA-methyltransferase (adenine-specific) activity"/>
    <property type="evidence" value="ECO:0007669"/>
    <property type="project" value="UniProtKB-EC"/>
</dbReference>
<dbReference type="GO" id="GO:0032259">
    <property type="term" value="P:methylation"/>
    <property type="evidence" value="ECO:0007669"/>
    <property type="project" value="InterPro"/>
</dbReference>